<dbReference type="Gene3D" id="3.90.1150.10">
    <property type="entry name" value="Aspartate Aminotransferase, domain 1"/>
    <property type="match status" value="1"/>
</dbReference>
<dbReference type="CDD" id="cd00609">
    <property type="entry name" value="AAT_like"/>
    <property type="match status" value="1"/>
</dbReference>
<dbReference type="Pfam" id="PF00155">
    <property type="entry name" value="Aminotran_1_2"/>
    <property type="match status" value="1"/>
</dbReference>
<keyword evidence="4" id="KW-0032">Aminotransferase</keyword>
<feature type="domain" description="Aminotransferase class I/classII large" evidence="7">
    <location>
        <begin position="27"/>
        <end position="386"/>
    </location>
</feature>
<dbReference type="AlphaFoldDB" id="A0A0A3J1H7"/>
<dbReference type="GO" id="GO:0008483">
    <property type="term" value="F:transaminase activity"/>
    <property type="evidence" value="ECO:0007669"/>
    <property type="project" value="UniProtKB-KW"/>
</dbReference>
<dbReference type="Proteomes" id="UP000030595">
    <property type="component" value="Unassembled WGS sequence"/>
</dbReference>
<evidence type="ECO:0000256" key="5">
    <source>
        <dbReference type="ARBA" id="ARBA00022679"/>
    </source>
</evidence>
<evidence type="ECO:0000256" key="6">
    <source>
        <dbReference type="ARBA" id="ARBA00022898"/>
    </source>
</evidence>
<comment type="cofactor">
    <cofactor evidence="1">
        <name>pyridoxal 5'-phosphate</name>
        <dbReference type="ChEBI" id="CHEBI:597326"/>
    </cofactor>
</comment>
<evidence type="ECO:0000256" key="1">
    <source>
        <dbReference type="ARBA" id="ARBA00001933"/>
    </source>
</evidence>
<dbReference type="GO" id="GO:0030170">
    <property type="term" value="F:pyridoxal phosphate binding"/>
    <property type="evidence" value="ECO:0007669"/>
    <property type="project" value="InterPro"/>
</dbReference>
<evidence type="ECO:0000256" key="4">
    <source>
        <dbReference type="ARBA" id="ARBA00022576"/>
    </source>
</evidence>
<dbReference type="GO" id="GO:1901605">
    <property type="term" value="P:alpha-amino acid metabolic process"/>
    <property type="evidence" value="ECO:0007669"/>
    <property type="project" value="TreeGrafter"/>
</dbReference>
<keyword evidence="5" id="KW-0808">Transferase</keyword>
<dbReference type="Gene3D" id="3.40.640.10">
    <property type="entry name" value="Type I PLP-dependent aspartate aminotransferase-like (Major domain)"/>
    <property type="match status" value="1"/>
</dbReference>
<dbReference type="InterPro" id="IPR004839">
    <property type="entry name" value="Aminotransferase_I/II_large"/>
</dbReference>
<dbReference type="PANTHER" id="PTHR42790:SF19">
    <property type="entry name" value="KYNURENINE_ALPHA-AMINOADIPATE AMINOTRANSFERASE, MITOCHONDRIAL"/>
    <property type="match status" value="1"/>
</dbReference>
<dbReference type="eggNOG" id="COG1167">
    <property type="taxonomic scope" value="Bacteria"/>
</dbReference>
<gene>
    <name evidence="8" type="ORF">CD30_09040</name>
</gene>
<protein>
    <recommendedName>
        <fullName evidence="7">Aminotransferase class I/classII large domain-containing protein</fullName>
    </recommendedName>
</protein>
<reference evidence="8 9" key="1">
    <citation type="submission" date="2014-02" db="EMBL/GenBank/DDBJ databases">
        <title>Draft genome sequence of Lysinibacillus massiliensis CCUG 49529.</title>
        <authorList>
            <person name="Zhang F."/>
            <person name="Wang G."/>
            <person name="Zhang L."/>
        </authorList>
    </citation>
    <scope>NUCLEOTIDE SEQUENCE [LARGE SCALE GENOMIC DNA]</scope>
    <source>
        <strain evidence="8 9">CCUG 49529</strain>
    </source>
</reference>
<dbReference type="InterPro" id="IPR015421">
    <property type="entry name" value="PyrdxlP-dep_Trfase_major"/>
</dbReference>
<accession>A0A0A3J1H7</accession>
<organism evidence="8 9">
    <name type="scientific">Ureibacillus massiliensis 4400831 = CIP 108448 = CCUG 49529</name>
    <dbReference type="NCBI Taxonomy" id="1211035"/>
    <lineage>
        <taxon>Bacteria</taxon>
        <taxon>Bacillati</taxon>
        <taxon>Bacillota</taxon>
        <taxon>Bacilli</taxon>
        <taxon>Bacillales</taxon>
        <taxon>Caryophanaceae</taxon>
        <taxon>Ureibacillus</taxon>
    </lineage>
</organism>
<dbReference type="InterPro" id="IPR015424">
    <property type="entry name" value="PyrdxlP-dep_Trfase"/>
</dbReference>
<keyword evidence="9" id="KW-1185">Reference proteome</keyword>
<evidence type="ECO:0000313" key="9">
    <source>
        <dbReference type="Proteomes" id="UP000030595"/>
    </source>
</evidence>
<dbReference type="SUPFAM" id="SSF53383">
    <property type="entry name" value="PLP-dependent transferases"/>
    <property type="match status" value="1"/>
</dbReference>
<dbReference type="InterPro" id="IPR050859">
    <property type="entry name" value="Class-I_PLP-dep_aminotransf"/>
</dbReference>
<dbReference type="FunFam" id="3.40.640.10:FF:000053">
    <property type="entry name" value="Aminotransferase, class I"/>
    <property type="match status" value="1"/>
</dbReference>
<evidence type="ECO:0000256" key="2">
    <source>
        <dbReference type="ARBA" id="ARBA00007441"/>
    </source>
</evidence>
<comment type="caution">
    <text evidence="8">The sequence shown here is derived from an EMBL/GenBank/DDBJ whole genome shotgun (WGS) entry which is preliminary data.</text>
</comment>
<keyword evidence="6" id="KW-0663">Pyridoxal phosphate</keyword>
<evidence type="ECO:0000256" key="3">
    <source>
        <dbReference type="ARBA" id="ARBA00011738"/>
    </source>
</evidence>
<sequence length="396" mass="44765">MYSFSNRMNEVSARAVREILKLTADPNVIAFSAGSPANEAFPIETIQEIMNEAMEKNGTKVLQYGITEGLDLLREAYLNHLAVPKGLSVSIDNIMTTTGATQGIHLACDVFLDPGDVVLVESPSFLSTLMLFKKYFVKCIPLEMDEDGIMIEDLEEKIRLHQPKMLYTIPTFQNPTGKTLPEERRKKIAELASENNVIVLEDDPYGDLRYRGEEISPIKKFDQSGHVILINSFSKIISPGLRVGAIVADEKILGKMTVSKQFADTHTTTLAQYVCAEFLNRNLLPEHLISIRQLYKERMETMLNWMEVYFPKGTNYTKPDGGLFIWAELPGECNTQELLKKAVADYQVAFVPGAPYYINPQDGRNFMRLNFSANTPEKIQEGMKRLSDLFSENHKF</sequence>
<evidence type="ECO:0000313" key="8">
    <source>
        <dbReference type="EMBL" id="KGR90849.1"/>
    </source>
</evidence>
<comment type="subunit">
    <text evidence="3">Homodimer.</text>
</comment>
<dbReference type="RefSeq" id="WP_052126115.1">
    <property type="nucleotide sequence ID" value="NZ_AVCZ01000013.1"/>
</dbReference>
<evidence type="ECO:0000259" key="7">
    <source>
        <dbReference type="Pfam" id="PF00155"/>
    </source>
</evidence>
<proteinExistence type="inferred from homology"/>
<comment type="similarity">
    <text evidence="2">Belongs to the class-I pyridoxal-phosphate-dependent aminotransferase family.</text>
</comment>
<name>A0A0A3J1H7_9BACL</name>
<dbReference type="EMBL" id="JPVQ01000013">
    <property type="protein sequence ID" value="KGR90849.1"/>
    <property type="molecule type" value="Genomic_DNA"/>
</dbReference>
<dbReference type="PANTHER" id="PTHR42790">
    <property type="entry name" value="AMINOTRANSFERASE"/>
    <property type="match status" value="1"/>
</dbReference>
<dbReference type="InterPro" id="IPR015422">
    <property type="entry name" value="PyrdxlP-dep_Trfase_small"/>
</dbReference>